<dbReference type="InterPro" id="IPR038765">
    <property type="entry name" value="Papain-like_cys_pep_sf"/>
</dbReference>
<protein>
    <recommendedName>
        <fullName evidence="2">Peptidase C1A papain C-terminal domain-containing protein</fullName>
    </recommendedName>
</protein>
<dbReference type="GO" id="GO:0008234">
    <property type="term" value="F:cysteine-type peptidase activity"/>
    <property type="evidence" value="ECO:0007669"/>
    <property type="project" value="InterPro"/>
</dbReference>
<dbReference type="InterPro" id="IPR000668">
    <property type="entry name" value="Peptidase_C1A_C"/>
</dbReference>
<accession>A0A6S6SCY5</accession>
<proteinExistence type="predicted"/>
<organism evidence="3">
    <name type="scientific">uncultured Sulfurovum sp</name>
    <dbReference type="NCBI Taxonomy" id="269237"/>
    <lineage>
        <taxon>Bacteria</taxon>
        <taxon>Pseudomonadati</taxon>
        <taxon>Campylobacterota</taxon>
        <taxon>Epsilonproteobacteria</taxon>
        <taxon>Campylobacterales</taxon>
        <taxon>Sulfurovaceae</taxon>
        <taxon>Sulfurovum</taxon>
        <taxon>environmental samples</taxon>
    </lineage>
</organism>
<evidence type="ECO:0000256" key="1">
    <source>
        <dbReference type="SAM" id="MobiDB-lite"/>
    </source>
</evidence>
<sequence>MKTEKETIKESSINSNEQLDFSHQIDDTLTRSKPSHPTITKRDSQNQEKDWDIEHAFFSGYLSDKEIPKEILLHEASFLKKWTIHKQNPGSYSCVGYAVTDVVYWHLKEKEAEENRNLNKDKPLQRLSARFNWMAAKEMDDFTDRPTTFIEQEGSSLKAGLDVARKYGSVEDNLLPTDSNALFQGTARHFYAHAATNIINSYFNLLISKTQFFETEEERNMVQLLIWKKWLAENGPILVRIQVNSIFDKAEKSPLKNNRNNSNQKDIDYHAALLVGYTDKELIIRNSWGTDWGEKGYAHLDESYALDIIDEAYGITVKSPRVKVGYNPDAQAEERGIMDIIRTIIRKMSH</sequence>
<name>A0A6S6SCY5_9BACT</name>
<dbReference type="GO" id="GO:0006508">
    <property type="term" value="P:proteolysis"/>
    <property type="evidence" value="ECO:0007669"/>
    <property type="project" value="InterPro"/>
</dbReference>
<dbReference type="CDD" id="cd02619">
    <property type="entry name" value="Peptidase_C1"/>
    <property type="match status" value="1"/>
</dbReference>
<feature type="compositionally biased region" description="Polar residues" evidence="1">
    <location>
        <begin position="10"/>
        <end position="21"/>
    </location>
</feature>
<dbReference type="EMBL" id="CACVAR010000168">
    <property type="protein sequence ID" value="CAA6807816.1"/>
    <property type="molecule type" value="Genomic_DNA"/>
</dbReference>
<feature type="region of interest" description="Disordered" evidence="1">
    <location>
        <begin position="1"/>
        <end position="47"/>
    </location>
</feature>
<reference evidence="3" key="1">
    <citation type="submission" date="2020-01" db="EMBL/GenBank/DDBJ databases">
        <authorList>
            <person name="Meier V. D."/>
            <person name="Meier V D."/>
        </authorList>
    </citation>
    <scope>NUCLEOTIDE SEQUENCE</scope>
    <source>
        <strain evidence="3">HLG_WM_MAG_03</strain>
    </source>
</reference>
<dbReference type="AlphaFoldDB" id="A0A6S6SCY5"/>
<feature type="domain" description="Peptidase C1A papain C-terminal" evidence="2">
    <location>
        <begin position="227"/>
        <end position="303"/>
    </location>
</feature>
<dbReference type="Gene3D" id="3.90.70.10">
    <property type="entry name" value="Cysteine proteinases"/>
    <property type="match status" value="1"/>
</dbReference>
<gene>
    <name evidence="3" type="ORF">HELGO_WM14977</name>
</gene>
<dbReference type="Pfam" id="PF00112">
    <property type="entry name" value="Peptidase_C1"/>
    <property type="match status" value="1"/>
</dbReference>
<evidence type="ECO:0000259" key="2">
    <source>
        <dbReference type="Pfam" id="PF00112"/>
    </source>
</evidence>
<dbReference type="SUPFAM" id="SSF54001">
    <property type="entry name" value="Cysteine proteinases"/>
    <property type="match status" value="1"/>
</dbReference>
<evidence type="ECO:0000313" key="3">
    <source>
        <dbReference type="EMBL" id="CAA6807816.1"/>
    </source>
</evidence>